<name>A0ABW6ZVW5_9HYPH</name>
<proteinExistence type="inferred from homology"/>
<evidence type="ECO:0000313" key="4">
    <source>
        <dbReference type="Proteomes" id="UP001604002"/>
    </source>
</evidence>
<dbReference type="Proteomes" id="UP001604002">
    <property type="component" value="Unassembled WGS sequence"/>
</dbReference>
<comment type="similarity">
    <text evidence="1">Belongs to the short-chain dehydrogenases/reductases (SDR) family.</text>
</comment>
<organism evidence="3 4">
    <name type="scientific">Xanthobacter oligotrophicus</name>
    <dbReference type="NCBI Taxonomy" id="2607286"/>
    <lineage>
        <taxon>Bacteria</taxon>
        <taxon>Pseudomonadati</taxon>
        <taxon>Pseudomonadota</taxon>
        <taxon>Alphaproteobacteria</taxon>
        <taxon>Hyphomicrobiales</taxon>
        <taxon>Xanthobacteraceae</taxon>
        <taxon>Xanthobacter</taxon>
    </lineage>
</organism>
<dbReference type="NCBIfam" id="NF005559">
    <property type="entry name" value="PRK07231.1"/>
    <property type="match status" value="1"/>
</dbReference>
<accession>A0ABW6ZVW5</accession>
<keyword evidence="4" id="KW-1185">Reference proteome</keyword>
<protein>
    <submittedName>
        <fullName evidence="3">SDR family oxidoreductase</fullName>
    </submittedName>
</protein>
<dbReference type="Pfam" id="PF13561">
    <property type="entry name" value="adh_short_C2"/>
    <property type="match status" value="1"/>
</dbReference>
<sequence>MSPSALITGAADGIGWAVARTLAAGGWRLALVDLDEGATAARAAELGSSHLAIRADVSVEEDVTEAMRQVIAAFGGLDAVVNNAGIADTHLPTVEQDAARFRKILEVDLTGVFLVSREAARAMLPRRSGSIVNLSSIAGITGLPRRNAYGAAKAGVVALTRSMACEFGPVGIRVNAVAPGYVETALVKALERDGRIDLGRIRRRIPLGFLAQPEDIAQAVAFLVSPAARYVTGTVLSVDGGWQAFGDAGDAFPSPAG</sequence>
<dbReference type="PRINTS" id="PR00080">
    <property type="entry name" value="SDRFAMILY"/>
</dbReference>
<dbReference type="Gene3D" id="3.40.50.720">
    <property type="entry name" value="NAD(P)-binding Rossmann-like Domain"/>
    <property type="match status" value="1"/>
</dbReference>
<dbReference type="PANTHER" id="PTHR42760">
    <property type="entry name" value="SHORT-CHAIN DEHYDROGENASES/REDUCTASES FAMILY MEMBER"/>
    <property type="match status" value="1"/>
</dbReference>
<comment type="caution">
    <text evidence="3">The sequence shown here is derived from an EMBL/GenBank/DDBJ whole genome shotgun (WGS) entry which is preliminary data.</text>
</comment>
<dbReference type="RefSeq" id="WP_393992604.1">
    <property type="nucleotide sequence ID" value="NZ_JBAFVH010000006.1"/>
</dbReference>
<dbReference type="EMBL" id="JBAFVH010000006">
    <property type="protein sequence ID" value="MFG1372743.1"/>
    <property type="molecule type" value="Genomic_DNA"/>
</dbReference>
<evidence type="ECO:0000256" key="1">
    <source>
        <dbReference type="ARBA" id="ARBA00006484"/>
    </source>
</evidence>
<dbReference type="PANTHER" id="PTHR42760:SF133">
    <property type="entry name" value="3-OXOACYL-[ACYL-CARRIER-PROTEIN] REDUCTASE"/>
    <property type="match status" value="1"/>
</dbReference>
<dbReference type="PRINTS" id="PR00081">
    <property type="entry name" value="GDHRDH"/>
</dbReference>
<dbReference type="SUPFAM" id="SSF51735">
    <property type="entry name" value="NAD(P)-binding Rossmann-fold domains"/>
    <property type="match status" value="1"/>
</dbReference>
<dbReference type="PROSITE" id="PS00061">
    <property type="entry name" value="ADH_SHORT"/>
    <property type="match status" value="1"/>
</dbReference>
<keyword evidence="2" id="KW-0560">Oxidoreductase</keyword>
<evidence type="ECO:0000256" key="2">
    <source>
        <dbReference type="ARBA" id="ARBA00023002"/>
    </source>
</evidence>
<dbReference type="InterPro" id="IPR020904">
    <property type="entry name" value="Sc_DH/Rdtase_CS"/>
</dbReference>
<gene>
    <name evidence="3" type="ORF">V5F32_11255</name>
</gene>
<evidence type="ECO:0000313" key="3">
    <source>
        <dbReference type="EMBL" id="MFG1372743.1"/>
    </source>
</evidence>
<reference evidence="3 4" key="1">
    <citation type="submission" date="2024-02" db="EMBL/GenBank/DDBJ databases">
        <title>Expansion and revision of Xanthobacter and proposal of Roseixanthobacter gen. nov.</title>
        <authorList>
            <person name="Soltysiak M.P.M."/>
            <person name="Jalihal A."/>
            <person name="Ory A."/>
            <person name="Chrisophersen C."/>
            <person name="Lee A.D."/>
            <person name="Boulton J."/>
            <person name="Springer M."/>
        </authorList>
    </citation>
    <scope>NUCLEOTIDE SEQUENCE [LARGE SCALE GENOMIC DNA]</scope>
    <source>
        <strain evidence="3 4">23A</strain>
    </source>
</reference>
<dbReference type="InterPro" id="IPR036291">
    <property type="entry name" value="NAD(P)-bd_dom_sf"/>
</dbReference>
<dbReference type="InterPro" id="IPR002347">
    <property type="entry name" value="SDR_fam"/>
</dbReference>